<dbReference type="AlphaFoldDB" id="A0A5B2ZF13"/>
<comment type="caution">
    <text evidence="3">The sequence shown here is derived from an EMBL/GenBank/DDBJ whole genome shotgun (WGS) entry which is preliminary data.</text>
</comment>
<keyword evidence="4" id="KW-1185">Reference proteome</keyword>
<feature type="region of interest" description="Disordered" evidence="1">
    <location>
        <begin position="23"/>
        <end position="72"/>
    </location>
</feature>
<evidence type="ECO:0000313" key="4">
    <source>
        <dbReference type="Proteomes" id="UP000322165"/>
    </source>
</evidence>
<keyword evidence="2" id="KW-0732">Signal</keyword>
<reference evidence="3 4" key="1">
    <citation type="submission" date="2019-09" db="EMBL/GenBank/DDBJ databases">
        <title>Arenimonas chukotkensis sp. nov., a bacterium isolated from Chukotka hot spring, Arctic region, Russia.</title>
        <authorList>
            <person name="Zayulina K.S."/>
            <person name="Prokofeva M.I."/>
            <person name="Elcheninov A.G."/>
            <person name="Novikov A."/>
            <person name="Kochetkova T.V."/>
            <person name="Kublanov I.V."/>
        </authorList>
    </citation>
    <scope>NUCLEOTIDE SEQUENCE [LARGE SCALE GENOMIC DNA]</scope>
    <source>
        <strain evidence="3 4">3729k</strain>
    </source>
</reference>
<name>A0A5B2ZF13_9GAMM</name>
<evidence type="ECO:0000313" key="3">
    <source>
        <dbReference type="EMBL" id="KAA2285800.1"/>
    </source>
</evidence>
<gene>
    <name evidence="3" type="ORF">F0415_04065</name>
</gene>
<dbReference type="RefSeq" id="WP_149859901.1">
    <property type="nucleotide sequence ID" value="NZ_VUOD01000002.1"/>
</dbReference>
<dbReference type="Proteomes" id="UP000322165">
    <property type="component" value="Unassembled WGS sequence"/>
</dbReference>
<proteinExistence type="predicted"/>
<reference evidence="3 4" key="2">
    <citation type="submission" date="2019-09" db="EMBL/GenBank/DDBJ databases">
        <authorList>
            <person name="Mazur A."/>
        </authorList>
    </citation>
    <scope>NUCLEOTIDE SEQUENCE [LARGE SCALE GENOMIC DNA]</scope>
    <source>
        <strain evidence="3 4">3729k</strain>
    </source>
</reference>
<feature type="compositionally biased region" description="Low complexity" evidence="1">
    <location>
        <begin position="27"/>
        <end position="51"/>
    </location>
</feature>
<accession>A0A5B2ZF13</accession>
<sequence length="118" mass="12212">MRTSLLALLLAASGFAVHADDAMPADASSQAQAEEAVPVQAGQADQAAAKAGENRHDCLTQTGSRLKRRDRDGCISAPGQVITREDIDRSGAVDTADAVRRLTTRGTVRRGAASAGNP</sequence>
<organism evidence="3 4">
    <name type="scientific">Arenimonas fontis</name>
    <dbReference type="NCBI Taxonomy" id="2608255"/>
    <lineage>
        <taxon>Bacteria</taxon>
        <taxon>Pseudomonadati</taxon>
        <taxon>Pseudomonadota</taxon>
        <taxon>Gammaproteobacteria</taxon>
        <taxon>Lysobacterales</taxon>
        <taxon>Lysobacteraceae</taxon>
        <taxon>Arenimonas</taxon>
    </lineage>
</organism>
<evidence type="ECO:0000256" key="1">
    <source>
        <dbReference type="SAM" id="MobiDB-lite"/>
    </source>
</evidence>
<feature type="chain" id="PRO_5022678346" evidence="2">
    <location>
        <begin position="20"/>
        <end position="118"/>
    </location>
</feature>
<dbReference type="EMBL" id="VUOD01000002">
    <property type="protein sequence ID" value="KAA2285800.1"/>
    <property type="molecule type" value="Genomic_DNA"/>
</dbReference>
<evidence type="ECO:0000256" key="2">
    <source>
        <dbReference type="SAM" id="SignalP"/>
    </source>
</evidence>
<feature type="signal peptide" evidence="2">
    <location>
        <begin position="1"/>
        <end position="19"/>
    </location>
</feature>
<protein>
    <submittedName>
        <fullName evidence="3">Uncharacterized protein</fullName>
    </submittedName>
</protein>